<dbReference type="Proteomes" id="UP000011087">
    <property type="component" value="Unassembled WGS sequence"/>
</dbReference>
<accession>L1I7I9</accession>
<reference evidence="1 3" key="1">
    <citation type="journal article" date="2012" name="Nature">
        <title>Algal genomes reveal evolutionary mosaicism and the fate of nucleomorphs.</title>
        <authorList>
            <consortium name="DOE Joint Genome Institute"/>
            <person name="Curtis B.A."/>
            <person name="Tanifuji G."/>
            <person name="Burki F."/>
            <person name="Gruber A."/>
            <person name="Irimia M."/>
            <person name="Maruyama S."/>
            <person name="Arias M.C."/>
            <person name="Ball S.G."/>
            <person name="Gile G.H."/>
            <person name="Hirakawa Y."/>
            <person name="Hopkins J.F."/>
            <person name="Kuo A."/>
            <person name="Rensing S.A."/>
            <person name="Schmutz J."/>
            <person name="Symeonidi A."/>
            <person name="Elias M."/>
            <person name="Eveleigh R.J."/>
            <person name="Herman E.K."/>
            <person name="Klute M.J."/>
            <person name="Nakayama T."/>
            <person name="Obornik M."/>
            <person name="Reyes-Prieto A."/>
            <person name="Armbrust E.V."/>
            <person name="Aves S.J."/>
            <person name="Beiko R.G."/>
            <person name="Coutinho P."/>
            <person name="Dacks J.B."/>
            <person name="Durnford D.G."/>
            <person name="Fast N.M."/>
            <person name="Green B.R."/>
            <person name="Grisdale C.J."/>
            <person name="Hempel F."/>
            <person name="Henrissat B."/>
            <person name="Hoppner M.P."/>
            <person name="Ishida K."/>
            <person name="Kim E."/>
            <person name="Koreny L."/>
            <person name="Kroth P.G."/>
            <person name="Liu Y."/>
            <person name="Malik S.B."/>
            <person name="Maier U.G."/>
            <person name="McRose D."/>
            <person name="Mock T."/>
            <person name="Neilson J.A."/>
            <person name="Onodera N.T."/>
            <person name="Poole A.M."/>
            <person name="Pritham E.J."/>
            <person name="Richards T.A."/>
            <person name="Rocap G."/>
            <person name="Roy S.W."/>
            <person name="Sarai C."/>
            <person name="Schaack S."/>
            <person name="Shirato S."/>
            <person name="Slamovits C.H."/>
            <person name="Spencer D.F."/>
            <person name="Suzuki S."/>
            <person name="Worden A.Z."/>
            <person name="Zauner S."/>
            <person name="Barry K."/>
            <person name="Bell C."/>
            <person name="Bharti A.K."/>
            <person name="Crow J.A."/>
            <person name="Grimwood J."/>
            <person name="Kramer R."/>
            <person name="Lindquist E."/>
            <person name="Lucas S."/>
            <person name="Salamov A."/>
            <person name="McFadden G.I."/>
            <person name="Lane C.E."/>
            <person name="Keeling P.J."/>
            <person name="Gray M.W."/>
            <person name="Grigoriev I.V."/>
            <person name="Archibald J.M."/>
        </authorList>
    </citation>
    <scope>NUCLEOTIDE SEQUENCE</scope>
    <source>
        <strain evidence="1 3">CCMP2712</strain>
    </source>
</reference>
<evidence type="ECO:0000313" key="1">
    <source>
        <dbReference type="EMBL" id="EKX31844.1"/>
    </source>
</evidence>
<dbReference type="HOGENOM" id="CLU_1323100_0_0_1"/>
<sequence length="208" mass="22820">MSAAVTISSSPAELRRQWHHAEVTWKKHVQTEGLFTNGGMPSQFGNKLCNDVLAPSKIPSLHELVVEEPYASYGVCIKESGDRQTSLRVAGRTSSKLKPNSFVSSSLLDQDSFEIMGDYGDLAKAWRFACKSIQTQNPVVNVSLPFCCERVVTIGNTTDFHNVQHHKGAWTIIEGCDQGSQDPSRNRGVKGGFLPPGRNVLWVFGSAI</sequence>
<protein>
    <submittedName>
        <fullName evidence="1 2">Uncharacterized protein</fullName>
    </submittedName>
</protein>
<reference evidence="2" key="3">
    <citation type="submission" date="2016-03" db="UniProtKB">
        <authorList>
            <consortium name="EnsemblProtists"/>
        </authorList>
    </citation>
    <scope>IDENTIFICATION</scope>
</reference>
<proteinExistence type="predicted"/>
<dbReference type="GeneID" id="17288570"/>
<evidence type="ECO:0000313" key="2">
    <source>
        <dbReference type="EnsemblProtists" id="EKX31844"/>
    </source>
</evidence>
<dbReference type="EnsemblProtists" id="EKX31844">
    <property type="protein sequence ID" value="EKX31844"/>
    <property type="gene ID" value="GUITHDRAFT_121962"/>
</dbReference>
<dbReference type="PaxDb" id="55529-EKX31844"/>
<reference evidence="3" key="2">
    <citation type="submission" date="2012-11" db="EMBL/GenBank/DDBJ databases">
        <authorList>
            <person name="Kuo A."/>
            <person name="Curtis B.A."/>
            <person name="Tanifuji G."/>
            <person name="Burki F."/>
            <person name="Gruber A."/>
            <person name="Irimia M."/>
            <person name="Maruyama S."/>
            <person name="Arias M.C."/>
            <person name="Ball S.G."/>
            <person name="Gile G.H."/>
            <person name="Hirakawa Y."/>
            <person name="Hopkins J.F."/>
            <person name="Rensing S.A."/>
            <person name="Schmutz J."/>
            <person name="Symeonidi A."/>
            <person name="Elias M."/>
            <person name="Eveleigh R.J."/>
            <person name="Herman E.K."/>
            <person name="Klute M.J."/>
            <person name="Nakayama T."/>
            <person name="Obornik M."/>
            <person name="Reyes-Prieto A."/>
            <person name="Armbrust E.V."/>
            <person name="Aves S.J."/>
            <person name="Beiko R.G."/>
            <person name="Coutinho P."/>
            <person name="Dacks J.B."/>
            <person name="Durnford D.G."/>
            <person name="Fast N.M."/>
            <person name="Green B.R."/>
            <person name="Grisdale C."/>
            <person name="Hempe F."/>
            <person name="Henrissat B."/>
            <person name="Hoppner M.P."/>
            <person name="Ishida K.-I."/>
            <person name="Kim E."/>
            <person name="Koreny L."/>
            <person name="Kroth P.G."/>
            <person name="Liu Y."/>
            <person name="Malik S.-B."/>
            <person name="Maier U.G."/>
            <person name="McRose D."/>
            <person name="Mock T."/>
            <person name="Neilson J.A."/>
            <person name="Onodera N.T."/>
            <person name="Poole A.M."/>
            <person name="Pritham E.J."/>
            <person name="Richards T.A."/>
            <person name="Rocap G."/>
            <person name="Roy S.W."/>
            <person name="Sarai C."/>
            <person name="Schaack S."/>
            <person name="Shirato S."/>
            <person name="Slamovits C.H."/>
            <person name="Spencer D.F."/>
            <person name="Suzuki S."/>
            <person name="Worden A.Z."/>
            <person name="Zauner S."/>
            <person name="Barry K."/>
            <person name="Bell C."/>
            <person name="Bharti A.K."/>
            <person name="Crow J.A."/>
            <person name="Grimwood J."/>
            <person name="Kramer R."/>
            <person name="Lindquist E."/>
            <person name="Lucas S."/>
            <person name="Salamov A."/>
            <person name="McFadden G.I."/>
            <person name="Lane C.E."/>
            <person name="Keeling P.J."/>
            <person name="Gray M.W."/>
            <person name="Grigoriev I.V."/>
            <person name="Archibald J.M."/>
        </authorList>
    </citation>
    <scope>NUCLEOTIDE SEQUENCE</scope>
    <source>
        <strain evidence="3">CCMP2712</strain>
    </source>
</reference>
<dbReference type="RefSeq" id="XP_005818824.1">
    <property type="nucleotide sequence ID" value="XM_005818767.1"/>
</dbReference>
<gene>
    <name evidence="1" type="ORF">GUITHDRAFT_121962</name>
</gene>
<dbReference type="EMBL" id="JH993231">
    <property type="protein sequence ID" value="EKX31844.1"/>
    <property type="molecule type" value="Genomic_DNA"/>
</dbReference>
<name>L1I7I9_GUITC</name>
<dbReference type="AlphaFoldDB" id="L1I7I9"/>
<dbReference type="KEGG" id="gtt:GUITHDRAFT_121962"/>
<organism evidence="1">
    <name type="scientific">Guillardia theta (strain CCMP2712)</name>
    <name type="common">Cryptophyte</name>
    <dbReference type="NCBI Taxonomy" id="905079"/>
    <lineage>
        <taxon>Eukaryota</taxon>
        <taxon>Cryptophyceae</taxon>
        <taxon>Pyrenomonadales</taxon>
        <taxon>Geminigeraceae</taxon>
        <taxon>Guillardia</taxon>
    </lineage>
</organism>
<keyword evidence="3" id="KW-1185">Reference proteome</keyword>
<evidence type="ECO:0000313" key="3">
    <source>
        <dbReference type="Proteomes" id="UP000011087"/>
    </source>
</evidence>